<keyword evidence="3" id="KW-1185">Reference proteome</keyword>
<accession>A0A498P3U6</accession>
<gene>
    <name evidence="2" type="ORF">ROHU_001111</name>
</gene>
<evidence type="ECO:0000313" key="2">
    <source>
        <dbReference type="EMBL" id="RXN38429.1"/>
    </source>
</evidence>
<feature type="compositionally biased region" description="Low complexity" evidence="1">
    <location>
        <begin position="48"/>
        <end position="61"/>
    </location>
</feature>
<evidence type="ECO:0000313" key="3">
    <source>
        <dbReference type="Proteomes" id="UP000290572"/>
    </source>
</evidence>
<dbReference type="EMBL" id="QBIY01004839">
    <property type="protein sequence ID" value="RXN38429.1"/>
    <property type="molecule type" value="Genomic_DNA"/>
</dbReference>
<evidence type="ECO:0000256" key="1">
    <source>
        <dbReference type="SAM" id="MobiDB-lite"/>
    </source>
</evidence>
<feature type="region of interest" description="Disordered" evidence="1">
    <location>
        <begin position="1"/>
        <end position="68"/>
    </location>
</feature>
<protein>
    <submittedName>
        <fullName evidence="2">UPF0160 mitochondrial-like protein</fullName>
    </submittedName>
</protein>
<proteinExistence type="predicted"/>
<feature type="region of interest" description="Disordered" evidence="1">
    <location>
        <begin position="114"/>
        <end position="158"/>
    </location>
</feature>
<comment type="caution">
    <text evidence="2">The sequence shown here is derived from an EMBL/GenBank/DDBJ whole genome shotgun (WGS) entry which is preliminary data.</text>
</comment>
<dbReference type="Proteomes" id="UP000290572">
    <property type="component" value="Unassembled WGS sequence"/>
</dbReference>
<sequence length="258" mass="29144">MATRKTAPKGRKPRTGLRSQVKASEEEAAWNSVETTEDEEGATSLPRVSQKSSPPSTKSVTPDATAGEGMISLMRRFLNNQEQREERYLQELRGLRESIVQSIRPAETSLDAESVRLELPTPAPKVSTRQRPAYIQDSPNVTAPREPTHWADPKMPRFQQGEDVYKRQTRGMDIITAQRLVEGTEEGLSKCARDFEGVKCAADEFVKWANGKLQEEEECELVVQAALSERRIRKKKKMSGELAEDEQLMDSKAQLWKK</sequence>
<feature type="compositionally biased region" description="Basic residues" evidence="1">
    <location>
        <begin position="1"/>
        <end position="15"/>
    </location>
</feature>
<reference evidence="2 3" key="1">
    <citation type="submission" date="2018-03" db="EMBL/GenBank/DDBJ databases">
        <title>Draft genome sequence of Rohu Carp (Labeo rohita).</title>
        <authorList>
            <person name="Das P."/>
            <person name="Kushwaha B."/>
            <person name="Joshi C.G."/>
            <person name="Kumar D."/>
            <person name="Nagpure N.S."/>
            <person name="Sahoo L."/>
            <person name="Das S.P."/>
            <person name="Bit A."/>
            <person name="Patnaik S."/>
            <person name="Meher P.K."/>
            <person name="Jayasankar P."/>
            <person name="Koringa P.G."/>
            <person name="Patel N.V."/>
            <person name="Hinsu A.T."/>
            <person name="Kumar R."/>
            <person name="Pandey M."/>
            <person name="Agarwal S."/>
            <person name="Srivastava S."/>
            <person name="Singh M."/>
            <person name="Iquebal M.A."/>
            <person name="Jaiswal S."/>
            <person name="Angadi U.B."/>
            <person name="Kumar N."/>
            <person name="Raza M."/>
            <person name="Shah T.M."/>
            <person name="Rai A."/>
            <person name="Jena J.K."/>
        </authorList>
    </citation>
    <scope>NUCLEOTIDE SEQUENCE [LARGE SCALE GENOMIC DNA]</scope>
    <source>
        <strain evidence="2">DASCIFA01</strain>
        <tissue evidence="2">Testis</tissue>
    </source>
</reference>
<dbReference type="AlphaFoldDB" id="A0A498P3U6"/>
<organism evidence="2 3">
    <name type="scientific">Labeo rohita</name>
    <name type="common">Indian major carp</name>
    <name type="synonym">Cyprinus rohita</name>
    <dbReference type="NCBI Taxonomy" id="84645"/>
    <lineage>
        <taxon>Eukaryota</taxon>
        <taxon>Metazoa</taxon>
        <taxon>Chordata</taxon>
        <taxon>Craniata</taxon>
        <taxon>Vertebrata</taxon>
        <taxon>Euteleostomi</taxon>
        <taxon>Actinopterygii</taxon>
        <taxon>Neopterygii</taxon>
        <taxon>Teleostei</taxon>
        <taxon>Ostariophysi</taxon>
        <taxon>Cypriniformes</taxon>
        <taxon>Cyprinidae</taxon>
        <taxon>Labeoninae</taxon>
        <taxon>Labeonini</taxon>
        <taxon>Labeo</taxon>
    </lineage>
</organism>
<feature type="compositionally biased region" description="Basic and acidic residues" evidence="1">
    <location>
        <begin position="146"/>
        <end position="155"/>
    </location>
</feature>
<name>A0A498P3U6_LABRO</name>
<feature type="region of interest" description="Disordered" evidence="1">
    <location>
        <begin position="233"/>
        <end position="258"/>
    </location>
</feature>